<gene>
    <name evidence="3" type="ORF">K435DRAFT_854208</name>
</gene>
<keyword evidence="2" id="KW-1133">Transmembrane helix</keyword>
<evidence type="ECO:0000313" key="3">
    <source>
        <dbReference type="EMBL" id="THV00952.1"/>
    </source>
</evidence>
<proteinExistence type="predicted"/>
<evidence type="ECO:0000256" key="2">
    <source>
        <dbReference type="SAM" id="Phobius"/>
    </source>
</evidence>
<evidence type="ECO:0000313" key="4">
    <source>
        <dbReference type="Proteomes" id="UP000297245"/>
    </source>
</evidence>
<dbReference type="Proteomes" id="UP000297245">
    <property type="component" value="Unassembled WGS sequence"/>
</dbReference>
<feature type="transmembrane region" description="Helical" evidence="2">
    <location>
        <begin position="78"/>
        <end position="99"/>
    </location>
</feature>
<keyword evidence="2" id="KW-0472">Membrane</keyword>
<sequence>MPRSQSRFEEHKLDNEDDGMIDSAHRKGSRRRCSSNSLTLSFLLLLSPPPSTLTAGVGPGGVLVSSQDNDIKIPPAPLSFVVVIVVVDIIAPVNVDIGVHSNSIFNKDLVYIPTPYSTKTFLQQVNQVYTDSTREVRSNMMFMRA</sequence>
<protein>
    <submittedName>
        <fullName evidence="3">Uncharacterized protein</fullName>
    </submittedName>
</protein>
<feature type="compositionally biased region" description="Basic and acidic residues" evidence="1">
    <location>
        <begin position="1"/>
        <end position="14"/>
    </location>
</feature>
<accession>A0A4S8MEY4</accession>
<keyword evidence="2" id="KW-0812">Transmembrane</keyword>
<dbReference type="EMBL" id="ML179096">
    <property type="protein sequence ID" value="THV00952.1"/>
    <property type="molecule type" value="Genomic_DNA"/>
</dbReference>
<dbReference type="AlphaFoldDB" id="A0A4S8MEY4"/>
<organism evidence="3 4">
    <name type="scientific">Dendrothele bispora (strain CBS 962.96)</name>
    <dbReference type="NCBI Taxonomy" id="1314807"/>
    <lineage>
        <taxon>Eukaryota</taxon>
        <taxon>Fungi</taxon>
        <taxon>Dikarya</taxon>
        <taxon>Basidiomycota</taxon>
        <taxon>Agaricomycotina</taxon>
        <taxon>Agaricomycetes</taxon>
        <taxon>Agaricomycetidae</taxon>
        <taxon>Agaricales</taxon>
        <taxon>Agaricales incertae sedis</taxon>
        <taxon>Dendrothele</taxon>
    </lineage>
</organism>
<name>A0A4S8MEY4_DENBC</name>
<keyword evidence="4" id="KW-1185">Reference proteome</keyword>
<evidence type="ECO:0000256" key="1">
    <source>
        <dbReference type="SAM" id="MobiDB-lite"/>
    </source>
</evidence>
<reference evidence="3 4" key="1">
    <citation type="journal article" date="2019" name="Nat. Ecol. Evol.">
        <title>Megaphylogeny resolves global patterns of mushroom evolution.</title>
        <authorList>
            <person name="Varga T."/>
            <person name="Krizsan K."/>
            <person name="Foldi C."/>
            <person name="Dima B."/>
            <person name="Sanchez-Garcia M."/>
            <person name="Sanchez-Ramirez S."/>
            <person name="Szollosi G.J."/>
            <person name="Szarkandi J.G."/>
            <person name="Papp V."/>
            <person name="Albert L."/>
            <person name="Andreopoulos W."/>
            <person name="Angelini C."/>
            <person name="Antonin V."/>
            <person name="Barry K.W."/>
            <person name="Bougher N.L."/>
            <person name="Buchanan P."/>
            <person name="Buyck B."/>
            <person name="Bense V."/>
            <person name="Catcheside P."/>
            <person name="Chovatia M."/>
            <person name="Cooper J."/>
            <person name="Damon W."/>
            <person name="Desjardin D."/>
            <person name="Finy P."/>
            <person name="Geml J."/>
            <person name="Haridas S."/>
            <person name="Hughes K."/>
            <person name="Justo A."/>
            <person name="Karasinski D."/>
            <person name="Kautmanova I."/>
            <person name="Kiss B."/>
            <person name="Kocsube S."/>
            <person name="Kotiranta H."/>
            <person name="LaButti K.M."/>
            <person name="Lechner B.E."/>
            <person name="Liimatainen K."/>
            <person name="Lipzen A."/>
            <person name="Lukacs Z."/>
            <person name="Mihaltcheva S."/>
            <person name="Morgado L.N."/>
            <person name="Niskanen T."/>
            <person name="Noordeloos M.E."/>
            <person name="Ohm R.A."/>
            <person name="Ortiz-Santana B."/>
            <person name="Ovrebo C."/>
            <person name="Racz N."/>
            <person name="Riley R."/>
            <person name="Savchenko A."/>
            <person name="Shiryaev A."/>
            <person name="Soop K."/>
            <person name="Spirin V."/>
            <person name="Szebenyi C."/>
            <person name="Tomsovsky M."/>
            <person name="Tulloss R.E."/>
            <person name="Uehling J."/>
            <person name="Grigoriev I.V."/>
            <person name="Vagvolgyi C."/>
            <person name="Papp T."/>
            <person name="Martin F.M."/>
            <person name="Miettinen O."/>
            <person name="Hibbett D.S."/>
            <person name="Nagy L.G."/>
        </authorList>
    </citation>
    <scope>NUCLEOTIDE SEQUENCE [LARGE SCALE GENOMIC DNA]</scope>
    <source>
        <strain evidence="3 4">CBS 962.96</strain>
    </source>
</reference>
<feature type="region of interest" description="Disordered" evidence="1">
    <location>
        <begin position="1"/>
        <end position="28"/>
    </location>
</feature>